<protein>
    <submittedName>
        <fullName evidence="6">Phosphoesterase</fullName>
    </submittedName>
</protein>
<dbReference type="Proteomes" id="UP000483379">
    <property type="component" value="Unassembled WGS sequence"/>
</dbReference>
<evidence type="ECO:0000256" key="2">
    <source>
        <dbReference type="ARBA" id="ARBA00022801"/>
    </source>
</evidence>
<evidence type="ECO:0000259" key="5">
    <source>
        <dbReference type="Pfam" id="PF00149"/>
    </source>
</evidence>
<organism evidence="6 7">
    <name type="scientific">Thiorhodococcus minor</name>
    <dbReference type="NCBI Taxonomy" id="57489"/>
    <lineage>
        <taxon>Bacteria</taxon>
        <taxon>Pseudomonadati</taxon>
        <taxon>Pseudomonadota</taxon>
        <taxon>Gammaproteobacteria</taxon>
        <taxon>Chromatiales</taxon>
        <taxon>Chromatiaceae</taxon>
        <taxon>Thiorhodococcus</taxon>
    </lineage>
</organism>
<accession>A0A6M0JYN6</accession>
<evidence type="ECO:0000313" key="7">
    <source>
        <dbReference type="Proteomes" id="UP000483379"/>
    </source>
</evidence>
<evidence type="ECO:0000256" key="3">
    <source>
        <dbReference type="ARBA" id="ARBA00023004"/>
    </source>
</evidence>
<comment type="caution">
    <text evidence="6">The sequence shown here is derived from an EMBL/GenBank/DDBJ whole genome shotgun (WGS) entry which is preliminary data.</text>
</comment>
<evidence type="ECO:0000256" key="4">
    <source>
        <dbReference type="ARBA" id="ARBA00025742"/>
    </source>
</evidence>
<comment type="similarity">
    <text evidence="4">Belongs to the cyclic nucleotide phosphodiesterase class-III family.</text>
</comment>
<feature type="domain" description="Calcineurin-like phosphoesterase" evidence="5">
    <location>
        <begin position="3"/>
        <end position="192"/>
    </location>
</feature>
<dbReference type="InterPro" id="IPR004843">
    <property type="entry name" value="Calcineurin-like_PHP"/>
</dbReference>
<dbReference type="PANTHER" id="PTHR42988">
    <property type="entry name" value="PHOSPHOHYDROLASE"/>
    <property type="match status" value="1"/>
</dbReference>
<proteinExistence type="inferred from homology"/>
<dbReference type="InterPro" id="IPR050884">
    <property type="entry name" value="CNP_phosphodiesterase-III"/>
</dbReference>
<dbReference type="AlphaFoldDB" id="A0A6M0JYN6"/>
<name>A0A6M0JYN6_9GAMM</name>
<dbReference type="Gene3D" id="3.60.21.10">
    <property type="match status" value="1"/>
</dbReference>
<dbReference type="EMBL" id="JAAIJQ010000022">
    <property type="protein sequence ID" value="NEV62141.1"/>
    <property type="molecule type" value="Genomic_DNA"/>
</dbReference>
<dbReference type="GO" id="GO:0046872">
    <property type="term" value="F:metal ion binding"/>
    <property type="evidence" value="ECO:0007669"/>
    <property type="project" value="UniProtKB-KW"/>
</dbReference>
<dbReference type="RefSeq" id="WP_164452612.1">
    <property type="nucleotide sequence ID" value="NZ_JAAIJQ010000022.1"/>
</dbReference>
<keyword evidence="1" id="KW-0479">Metal-binding</keyword>
<evidence type="ECO:0000256" key="1">
    <source>
        <dbReference type="ARBA" id="ARBA00022723"/>
    </source>
</evidence>
<keyword evidence="3" id="KW-0408">Iron</keyword>
<dbReference type="GO" id="GO:0016787">
    <property type="term" value="F:hydrolase activity"/>
    <property type="evidence" value="ECO:0007669"/>
    <property type="project" value="UniProtKB-KW"/>
</dbReference>
<sequence>MPIRLLQLTDLHLFGDSTGQLLGITTRDSFEAVLELALSSSTETSAVILSGDLVHDETASGYRYLGEALRRTQLPHYCVGGNHDNLELMSAHLGSAALGPVALRRLQGWNLVFLSSSVPGQDGGHLSAVQLSQLESLLEENRAPTAIFLHHHPIPIHSAWMDTMGVDNGAELTALCDRHPHLKAIVFGHIHQAFHAKHGECAILGSPSTCFQFLPGSRDFAIDDSPPGYRELTLYPDGALATKVVRLQHYAELPLHQVGGY</sequence>
<keyword evidence="7" id="KW-1185">Reference proteome</keyword>
<gene>
    <name evidence="6" type="ORF">G3446_09600</name>
</gene>
<dbReference type="PANTHER" id="PTHR42988:SF2">
    <property type="entry name" value="CYCLIC NUCLEOTIDE PHOSPHODIESTERASE CBUA0032-RELATED"/>
    <property type="match status" value="1"/>
</dbReference>
<dbReference type="InterPro" id="IPR029052">
    <property type="entry name" value="Metallo-depent_PP-like"/>
</dbReference>
<reference evidence="6 7" key="1">
    <citation type="submission" date="2020-02" db="EMBL/GenBank/DDBJ databases">
        <title>Genome sequences of Thiorhodococcus mannitoliphagus and Thiorhodococcus minor, purple sulfur photosynthetic bacteria in the gammaproteobacterial family, Chromatiaceae.</title>
        <authorList>
            <person name="Aviles F.A."/>
            <person name="Meyer T.E."/>
            <person name="Kyndt J.A."/>
        </authorList>
    </citation>
    <scope>NUCLEOTIDE SEQUENCE [LARGE SCALE GENOMIC DNA]</scope>
    <source>
        <strain evidence="6 7">DSM 11518</strain>
    </source>
</reference>
<dbReference type="SUPFAM" id="SSF56300">
    <property type="entry name" value="Metallo-dependent phosphatases"/>
    <property type="match status" value="1"/>
</dbReference>
<dbReference type="Pfam" id="PF00149">
    <property type="entry name" value="Metallophos"/>
    <property type="match status" value="1"/>
</dbReference>
<keyword evidence="2" id="KW-0378">Hydrolase</keyword>
<evidence type="ECO:0000313" key="6">
    <source>
        <dbReference type="EMBL" id="NEV62141.1"/>
    </source>
</evidence>